<feature type="signal peptide" evidence="1">
    <location>
        <begin position="1"/>
        <end position="33"/>
    </location>
</feature>
<proteinExistence type="predicted"/>
<name>A0A2M4DGP6_ANODA</name>
<evidence type="ECO:0000256" key="1">
    <source>
        <dbReference type="SAM" id="SignalP"/>
    </source>
</evidence>
<dbReference type="AlphaFoldDB" id="A0A2M4DGP6"/>
<evidence type="ECO:0000313" key="2">
    <source>
        <dbReference type="EMBL" id="MBW76762.1"/>
    </source>
</evidence>
<reference evidence="2" key="1">
    <citation type="submission" date="2018-01" db="EMBL/GenBank/DDBJ databases">
        <title>An insight into the sialome of Amazonian anophelines.</title>
        <authorList>
            <person name="Ribeiro J.M."/>
            <person name="Scarpassa V."/>
            <person name="Calvo E."/>
        </authorList>
    </citation>
    <scope>NUCLEOTIDE SEQUENCE</scope>
</reference>
<feature type="chain" id="PRO_5014921644" evidence="1">
    <location>
        <begin position="34"/>
        <end position="78"/>
    </location>
</feature>
<protein>
    <submittedName>
        <fullName evidence="2">Putative secreted protein</fullName>
    </submittedName>
</protein>
<keyword evidence="1" id="KW-0732">Signal</keyword>
<sequence>MKIHFPSFLYHSSMAERLQRLLLLLMLPRVMLALTAQNRKEITSWRHRLCSVLPALHSAVTNRPVDGWTGQTMENPFG</sequence>
<dbReference type="EMBL" id="GGFL01012584">
    <property type="protein sequence ID" value="MBW76762.1"/>
    <property type="molecule type" value="Transcribed_RNA"/>
</dbReference>
<accession>A0A2M4DGP6</accession>
<organism evidence="2">
    <name type="scientific">Anopheles darlingi</name>
    <name type="common">Mosquito</name>
    <dbReference type="NCBI Taxonomy" id="43151"/>
    <lineage>
        <taxon>Eukaryota</taxon>
        <taxon>Metazoa</taxon>
        <taxon>Ecdysozoa</taxon>
        <taxon>Arthropoda</taxon>
        <taxon>Hexapoda</taxon>
        <taxon>Insecta</taxon>
        <taxon>Pterygota</taxon>
        <taxon>Neoptera</taxon>
        <taxon>Endopterygota</taxon>
        <taxon>Diptera</taxon>
        <taxon>Nematocera</taxon>
        <taxon>Culicoidea</taxon>
        <taxon>Culicidae</taxon>
        <taxon>Anophelinae</taxon>
        <taxon>Anopheles</taxon>
    </lineage>
</organism>